<dbReference type="InterPro" id="IPR036619">
    <property type="entry name" value="NinB_sf"/>
</dbReference>
<dbReference type="EMBL" id="JEWR01000004">
    <property type="protein sequence ID" value="EXB65147.1"/>
    <property type="molecule type" value="Genomic_DNA"/>
</dbReference>
<gene>
    <name evidence="1" type="ORF">J545_0532</name>
</gene>
<proteinExistence type="predicted"/>
<organism evidence="1 2">
    <name type="scientific">Acinetobacter baumannii 1462234</name>
    <dbReference type="NCBI Taxonomy" id="1310646"/>
    <lineage>
        <taxon>Bacteria</taxon>
        <taxon>Pseudomonadati</taxon>
        <taxon>Pseudomonadota</taxon>
        <taxon>Gammaproteobacteria</taxon>
        <taxon>Moraxellales</taxon>
        <taxon>Moraxellaceae</taxon>
        <taxon>Acinetobacter</taxon>
        <taxon>Acinetobacter calcoaceticus/baumannii complex</taxon>
    </lineage>
</organism>
<evidence type="ECO:0000313" key="2">
    <source>
        <dbReference type="Proteomes" id="UP000020865"/>
    </source>
</evidence>
<name>A0A9P3CWX7_ACIBA</name>
<comment type="caution">
    <text evidence="1">The sequence shown here is derived from an EMBL/GenBank/DDBJ whole genome shotgun (WGS) entry which is preliminary data.</text>
</comment>
<dbReference type="RefSeq" id="WP_000433062.1">
    <property type="nucleotide sequence ID" value="NZ_JEWR01000004.1"/>
</dbReference>
<accession>A0A9P3CWX7</accession>
<dbReference type="Proteomes" id="UP000020865">
    <property type="component" value="Unassembled WGS sequence"/>
</dbReference>
<evidence type="ECO:0000313" key="1">
    <source>
        <dbReference type="EMBL" id="EXB65147.1"/>
    </source>
</evidence>
<reference evidence="1 2" key="1">
    <citation type="submission" date="2014-02" db="EMBL/GenBank/DDBJ databases">
        <title>Comparative genomics and transcriptomics to identify genetic mechanisms underlying the emergence of carbapenem resistant Acinetobacter baumannii (CRAb).</title>
        <authorList>
            <person name="Harris A.D."/>
            <person name="Johnson K.J."/>
            <person name="George J."/>
            <person name="Shefchek K."/>
            <person name="Daugherty S.C."/>
            <person name="Parankush S."/>
            <person name="Sadzewicz L."/>
            <person name="Tallon L."/>
            <person name="Sengamalay N."/>
            <person name="Hazen T.H."/>
            <person name="Rasko D.A."/>
        </authorList>
    </citation>
    <scope>NUCLEOTIDE SEQUENCE [LARGE SCALE GENOMIC DNA]</scope>
    <source>
        <strain evidence="1 2">1462234</strain>
    </source>
</reference>
<dbReference type="AlphaFoldDB" id="A0A9P3CWX7"/>
<dbReference type="Gene3D" id="1.10.3790.10">
    <property type="entry name" value="NinB"/>
    <property type="match status" value="1"/>
</dbReference>
<sequence>MEPATFPINSYSGIVQVINYLNNNHSKAAAEGKPLVVRINQKEDDRSAAQNRLYWAWLEQIKQKTGNSKDDLHLLFKKKFLARIYVEGRQETAEKYMALQNFKDVIQAFDGPKRRQLEKDYQVLVNTFIKDHLQSKKATIKEFTKYLDKINIYAHRDLGVMLIIPDDLKWCYQNERFKFA</sequence>
<protein>
    <submittedName>
        <fullName evidence="1">NinB family protein</fullName>
    </submittedName>
</protein>